<feature type="region of interest" description="Disordered" evidence="1">
    <location>
        <begin position="716"/>
        <end position="741"/>
    </location>
</feature>
<name>A0A5D3AWJ7_9TREE</name>
<gene>
    <name evidence="3" type="ORF">B9479_004904</name>
</gene>
<dbReference type="PANTHER" id="PTHR11439:SF440">
    <property type="entry name" value="INTEGRASE CATALYTIC DOMAIN-CONTAINING PROTEIN"/>
    <property type="match status" value="1"/>
</dbReference>
<organism evidence="3 4">
    <name type="scientific">Cryptococcus floricola</name>
    <dbReference type="NCBI Taxonomy" id="2591691"/>
    <lineage>
        <taxon>Eukaryota</taxon>
        <taxon>Fungi</taxon>
        <taxon>Dikarya</taxon>
        <taxon>Basidiomycota</taxon>
        <taxon>Agaricomycotina</taxon>
        <taxon>Tremellomycetes</taxon>
        <taxon>Tremellales</taxon>
        <taxon>Cryptococcaceae</taxon>
        <taxon>Cryptococcus</taxon>
    </lineage>
</organism>
<evidence type="ECO:0000313" key="3">
    <source>
        <dbReference type="EMBL" id="TYJ54483.1"/>
    </source>
</evidence>
<evidence type="ECO:0000259" key="2">
    <source>
        <dbReference type="Pfam" id="PF07727"/>
    </source>
</evidence>
<dbReference type="SUPFAM" id="SSF56672">
    <property type="entry name" value="DNA/RNA polymerases"/>
    <property type="match status" value="1"/>
</dbReference>
<feature type="region of interest" description="Disordered" evidence="1">
    <location>
        <begin position="130"/>
        <end position="157"/>
    </location>
</feature>
<feature type="compositionally biased region" description="Polar residues" evidence="1">
    <location>
        <begin position="19"/>
        <end position="30"/>
    </location>
</feature>
<proteinExistence type="predicted"/>
<feature type="domain" description="Reverse transcriptase Ty1/copia-type" evidence="2">
    <location>
        <begin position="237"/>
        <end position="465"/>
    </location>
</feature>
<dbReference type="Pfam" id="PF07727">
    <property type="entry name" value="RVT_2"/>
    <property type="match status" value="1"/>
</dbReference>
<dbReference type="AlphaFoldDB" id="A0A5D3AWJ7"/>
<dbReference type="PANTHER" id="PTHR11439">
    <property type="entry name" value="GAG-POL-RELATED RETROTRANSPOSON"/>
    <property type="match status" value="1"/>
</dbReference>
<accession>A0A5D3AWJ7</accession>
<feature type="compositionally biased region" description="Low complexity" evidence="1">
    <location>
        <begin position="148"/>
        <end position="157"/>
    </location>
</feature>
<feature type="compositionally biased region" description="Low complexity" evidence="1">
    <location>
        <begin position="36"/>
        <end position="47"/>
    </location>
</feature>
<sequence length="741" mass="81925">MVRQSVATGNDDQDGTGKDLNSTSVATGNDDQVYPTRTSGSRTSTESAAQDETGKDLNSMKASAPSMPPAGAPKVTSSSDATGAGTFPQSPMVPQIPERTEASPMVPQMPERTIAVPEKTVVSRMPRGTETAVEASQMTSETHSIDNSTSMPTISHTPSIIPSIEVQVVGDGTIPVPRRSERLATTNLLLNKAAFVMSTTTVEPAVPSSFREAMSSPAKEEWRKAINREMEMLVGKKTLTEMKLPEGRKAVNCRWVFAIKRDSDGNVVKYKARLVAKGFTQIPGVDFDETFAPVSRTTSIRILFTIAAAAGLAVRHGDFEGAYINSKLDKDIYMSVPEGLSSSVPGQVLRLERALYGLKQSGRTWWLVLSEQMEKLGFKRLEEEWGMYVLKEKGETRCIAMIYVDDILVAARTAAKADDILDRLGKKWVITKMGDAQYILGLKVERDLQRGKVYLSQQAYIDKVSATHLDQHTRIYNTPLPIEMPTPLNSPAADQAKYQKLVGILPWLANCTRPDIAFATSILSRNLQDPRDVHLKLALRVLSYVRHTKERGLELGKNESEQKLEVFADADFGGDFRTKRSTSGFVVYFMGSVINWSSKRQPTIATSTMEAEYIATFAALLEILWLRSLLKSLGFAPSGPTRLNCDNKSTIHFASHPSAHQRTKHIDIKYHKIRECIALGVIDLRFVPTSLQKADVLTKALGKDLHYRMMDDLKLRAKGNGEKKRKSTVAENESALRRARV</sequence>
<reference evidence="3 4" key="1">
    <citation type="submission" date="2017-05" db="EMBL/GenBank/DDBJ databases">
        <title>The Genome Sequence of Tsuchiyaea wingfieldii DSM 27421.</title>
        <authorList>
            <person name="Cuomo C."/>
            <person name="Passer A."/>
            <person name="Billmyre B."/>
            <person name="Heitman J."/>
        </authorList>
    </citation>
    <scope>NUCLEOTIDE SEQUENCE [LARGE SCALE GENOMIC DNA]</scope>
    <source>
        <strain evidence="3 4">DSM 27421</strain>
    </source>
</reference>
<evidence type="ECO:0000313" key="4">
    <source>
        <dbReference type="Proteomes" id="UP000322245"/>
    </source>
</evidence>
<dbReference type="CDD" id="cd09272">
    <property type="entry name" value="RNase_HI_RT_Ty1"/>
    <property type="match status" value="1"/>
</dbReference>
<evidence type="ECO:0000256" key="1">
    <source>
        <dbReference type="SAM" id="MobiDB-lite"/>
    </source>
</evidence>
<feature type="compositionally biased region" description="Polar residues" evidence="1">
    <location>
        <begin position="1"/>
        <end position="10"/>
    </location>
</feature>
<comment type="caution">
    <text evidence="3">The sequence shown here is derived from an EMBL/GenBank/DDBJ whole genome shotgun (WGS) entry which is preliminary data.</text>
</comment>
<protein>
    <recommendedName>
        <fullName evidence="2">Reverse transcriptase Ty1/copia-type domain-containing protein</fullName>
    </recommendedName>
</protein>
<dbReference type="InterPro" id="IPR013103">
    <property type="entry name" value="RVT_2"/>
</dbReference>
<dbReference type="Proteomes" id="UP000322245">
    <property type="component" value="Unassembled WGS sequence"/>
</dbReference>
<feature type="compositionally biased region" description="Polar residues" evidence="1">
    <location>
        <begin position="134"/>
        <end position="147"/>
    </location>
</feature>
<dbReference type="EMBL" id="NIDF01000060">
    <property type="protein sequence ID" value="TYJ54483.1"/>
    <property type="molecule type" value="Genomic_DNA"/>
</dbReference>
<keyword evidence="4" id="KW-1185">Reference proteome</keyword>
<dbReference type="InterPro" id="IPR043502">
    <property type="entry name" value="DNA/RNA_pol_sf"/>
</dbReference>
<feature type="region of interest" description="Disordered" evidence="1">
    <location>
        <begin position="1"/>
        <end position="95"/>
    </location>
</feature>